<organism evidence="2 3">
    <name type="scientific">Monilinia fructicola</name>
    <name type="common">Brown rot fungus</name>
    <name type="synonym">Ciboria fructicola</name>
    <dbReference type="NCBI Taxonomy" id="38448"/>
    <lineage>
        <taxon>Eukaryota</taxon>
        <taxon>Fungi</taxon>
        <taxon>Dikarya</taxon>
        <taxon>Ascomycota</taxon>
        <taxon>Pezizomycotina</taxon>
        <taxon>Leotiomycetes</taxon>
        <taxon>Helotiales</taxon>
        <taxon>Sclerotiniaceae</taxon>
        <taxon>Monilinia</taxon>
    </lineage>
</organism>
<keyword evidence="1" id="KW-1133">Transmembrane helix</keyword>
<protein>
    <submittedName>
        <fullName evidence="2">Uncharacterized protein</fullName>
    </submittedName>
</protein>
<sequence length="77" mass="9092">MLYDFYEYTMRMKGCLPQVHITMCCTTYCTPLFILCMIYFCFPALYSGLCTLPSIHLYHPLLPSPFNTIYPYLNPRT</sequence>
<accession>A0A5M9K612</accession>
<feature type="transmembrane region" description="Helical" evidence="1">
    <location>
        <begin position="21"/>
        <end position="46"/>
    </location>
</feature>
<keyword evidence="1" id="KW-0472">Membrane</keyword>
<evidence type="ECO:0000256" key="1">
    <source>
        <dbReference type="SAM" id="Phobius"/>
    </source>
</evidence>
<reference evidence="2 3" key="1">
    <citation type="submission" date="2019-06" db="EMBL/GenBank/DDBJ databases">
        <title>Genome Sequence of the Brown Rot Fungal Pathogen Monilinia fructicola.</title>
        <authorList>
            <person name="De Miccolis Angelini R.M."/>
            <person name="Landi L."/>
            <person name="Abate D."/>
            <person name="Pollastro S."/>
            <person name="Romanazzi G."/>
            <person name="Faretra F."/>
        </authorList>
    </citation>
    <scope>NUCLEOTIDE SEQUENCE [LARGE SCALE GENOMIC DNA]</scope>
    <source>
        <strain evidence="2 3">Mfrc123</strain>
    </source>
</reference>
<name>A0A5M9K612_MONFR</name>
<gene>
    <name evidence="2" type="ORF">EYC84_007244</name>
</gene>
<evidence type="ECO:0000313" key="3">
    <source>
        <dbReference type="Proteomes" id="UP000322873"/>
    </source>
</evidence>
<comment type="caution">
    <text evidence="2">The sequence shown here is derived from an EMBL/GenBank/DDBJ whole genome shotgun (WGS) entry which is preliminary data.</text>
</comment>
<dbReference type="EMBL" id="VICG01000001">
    <property type="protein sequence ID" value="KAA8577268.1"/>
    <property type="molecule type" value="Genomic_DNA"/>
</dbReference>
<dbReference type="Proteomes" id="UP000322873">
    <property type="component" value="Unassembled WGS sequence"/>
</dbReference>
<keyword evidence="1" id="KW-0812">Transmembrane</keyword>
<dbReference type="AlphaFoldDB" id="A0A5M9K612"/>
<proteinExistence type="predicted"/>
<evidence type="ECO:0000313" key="2">
    <source>
        <dbReference type="EMBL" id="KAA8577268.1"/>
    </source>
</evidence>
<keyword evidence="3" id="KW-1185">Reference proteome</keyword>